<dbReference type="InterPro" id="IPR011711">
    <property type="entry name" value="GntR_C"/>
</dbReference>
<evidence type="ECO:0000256" key="2">
    <source>
        <dbReference type="ARBA" id="ARBA00023125"/>
    </source>
</evidence>
<dbReference type="RefSeq" id="WP_068950626.1">
    <property type="nucleotide sequence ID" value="NZ_CM004502.1"/>
</dbReference>
<evidence type="ECO:0000256" key="1">
    <source>
        <dbReference type="ARBA" id="ARBA00023015"/>
    </source>
</evidence>
<dbReference type="CDD" id="cd07377">
    <property type="entry name" value="WHTH_GntR"/>
    <property type="match status" value="1"/>
</dbReference>
<evidence type="ECO:0000256" key="3">
    <source>
        <dbReference type="ARBA" id="ARBA00023163"/>
    </source>
</evidence>
<evidence type="ECO:0000313" key="6">
    <source>
        <dbReference type="Proteomes" id="UP000093111"/>
    </source>
</evidence>
<geneLocation type="plasmid" evidence="6">
    <name>pf5.1a</name>
</geneLocation>
<dbReference type="PATRIC" id="fig|1612624.7.peg.74"/>
<dbReference type="SMART" id="SM00895">
    <property type="entry name" value="FCD"/>
    <property type="match status" value="1"/>
</dbReference>
<dbReference type="SMART" id="SM00345">
    <property type="entry name" value="HTH_GNTR"/>
    <property type="match status" value="1"/>
</dbReference>
<reference evidence="5 6" key="1">
    <citation type="journal article" date="2016" name="Syst. Appl. Microbiol.">
        <title>Pararhizobium polonicum sp. nov. isolated from tumors on stone fruit rootstocks.</title>
        <authorList>
            <person name="Pulawska J."/>
            <person name="Kuzmanovic N."/>
            <person name="Willems A."/>
            <person name="Pothier J.F."/>
        </authorList>
    </citation>
    <scope>NUCLEOTIDE SEQUENCE [LARGE SCALE GENOMIC DNA]</scope>
    <source>
        <strain evidence="5 6">F5.1</strain>
        <plasmid evidence="5">pF5.1a</plasmid>
    </source>
</reference>
<sequence>MSNAPTRLFPSFDAGTPIYEMLRDEIISGSLGPNTRLKVADISERYGVSASPVREALQQLRGEGFVVMETNKGARVRAIDVDFVHNITEIQALIEASLTRWFVGIASDSDVLALEAKQSEIEELNFSDMAQHGQLDLEFHDLFYGRHYNIDAIALWRKHREVLRALGKRFPRSMARRAAVMREHRGLIECVRAQDADGAAQIVARHVEGSGQHIIEQMSVARRESSTGRRKLGS</sequence>
<dbReference type="InterPro" id="IPR036390">
    <property type="entry name" value="WH_DNA-bd_sf"/>
</dbReference>
<dbReference type="GO" id="GO:0003700">
    <property type="term" value="F:DNA-binding transcription factor activity"/>
    <property type="evidence" value="ECO:0007669"/>
    <property type="project" value="InterPro"/>
</dbReference>
<dbReference type="SUPFAM" id="SSF48008">
    <property type="entry name" value="GntR ligand-binding domain-like"/>
    <property type="match status" value="1"/>
</dbReference>
<keyword evidence="2" id="KW-0238">DNA-binding</keyword>
<evidence type="ECO:0000259" key="4">
    <source>
        <dbReference type="PROSITE" id="PS50949"/>
    </source>
</evidence>
<dbReference type="PANTHER" id="PTHR43537">
    <property type="entry name" value="TRANSCRIPTIONAL REGULATOR, GNTR FAMILY"/>
    <property type="match status" value="1"/>
</dbReference>
<accession>A0A1C7P8C9</accession>
<keyword evidence="3" id="KW-0804">Transcription</keyword>
<dbReference type="PROSITE" id="PS50949">
    <property type="entry name" value="HTH_GNTR"/>
    <property type="match status" value="1"/>
</dbReference>
<dbReference type="Gene3D" id="1.10.10.10">
    <property type="entry name" value="Winged helix-like DNA-binding domain superfamily/Winged helix DNA-binding domain"/>
    <property type="match status" value="1"/>
</dbReference>
<gene>
    <name evidence="5" type="ORF">ADU59_00360</name>
</gene>
<dbReference type="PANTHER" id="PTHR43537:SF45">
    <property type="entry name" value="GNTR FAMILY REGULATORY PROTEIN"/>
    <property type="match status" value="1"/>
</dbReference>
<keyword evidence="6" id="KW-1185">Reference proteome</keyword>
<dbReference type="OrthoDB" id="8638122at2"/>
<dbReference type="Pfam" id="PF07729">
    <property type="entry name" value="FCD"/>
    <property type="match status" value="1"/>
</dbReference>
<dbReference type="AlphaFoldDB" id="A0A1C7P8C9"/>
<dbReference type="SUPFAM" id="SSF46785">
    <property type="entry name" value="Winged helix' DNA-binding domain"/>
    <property type="match status" value="1"/>
</dbReference>
<protein>
    <submittedName>
        <fullName evidence="5">GntR family transcriptional regulator</fullName>
    </submittedName>
</protein>
<name>A0A1C7P8C9_9HYPH</name>
<comment type="caution">
    <text evidence="5">The sequence shown here is derived from an EMBL/GenBank/DDBJ whole genome shotgun (WGS) entry which is preliminary data.</text>
</comment>
<feature type="domain" description="HTH gntR-type" evidence="4">
    <location>
        <begin position="12"/>
        <end position="79"/>
    </location>
</feature>
<evidence type="ECO:0000313" key="5">
    <source>
        <dbReference type="EMBL" id="OBZ97512.1"/>
    </source>
</evidence>
<dbReference type="EMBL" id="LGLV01000001">
    <property type="protein sequence ID" value="OBZ97512.1"/>
    <property type="molecule type" value="Genomic_DNA"/>
</dbReference>
<dbReference type="GO" id="GO:0003677">
    <property type="term" value="F:DNA binding"/>
    <property type="evidence" value="ECO:0007669"/>
    <property type="project" value="UniProtKB-KW"/>
</dbReference>
<dbReference type="Proteomes" id="UP000093111">
    <property type="component" value="Plasmid pF5.1a"/>
</dbReference>
<dbReference type="Pfam" id="PF00392">
    <property type="entry name" value="GntR"/>
    <property type="match status" value="1"/>
</dbReference>
<dbReference type="InterPro" id="IPR036388">
    <property type="entry name" value="WH-like_DNA-bd_sf"/>
</dbReference>
<dbReference type="InterPro" id="IPR000524">
    <property type="entry name" value="Tscrpt_reg_HTH_GntR"/>
</dbReference>
<keyword evidence="1" id="KW-0805">Transcription regulation</keyword>
<dbReference type="Gene3D" id="1.20.120.530">
    <property type="entry name" value="GntR ligand-binding domain-like"/>
    <property type="match status" value="1"/>
</dbReference>
<organism evidence="5 6">
    <name type="scientific">Pararhizobium polonicum</name>
    <dbReference type="NCBI Taxonomy" id="1612624"/>
    <lineage>
        <taxon>Bacteria</taxon>
        <taxon>Pseudomonadati</taxon>
        <taxon>Pseudomonadota</taxon>
        <taxon>Alphaproteobacteria</taxon>
        <taxon>Hyphomicrobiales</taxon>
        <taxon>Rhizobiaceae</taxon>
        <taxon>Rhizobium/Agrobacterium group</taxon>
        <taxon>Pararhizobium</taxon>
    </lineage>
</organism>
<dbReference type="InterPro" id="IPR008920">
    <property type="entry name" value="TF_FadR/GntR_C"/>
</dbReference>
<proteinExistence type="predicted"/>
<keyword evidence="5" id="KW-0614">Plasmid</keyword>